<organism evidence="2 3">
    <name type="scientific">Mycoplasmopsis gallinarum</name>
    <dbReference type="NCBI Taxonomy" id="29557"/>
    <lineage>
        <taxon>Bacteria</taxon>
        <taxon>Bacillati</taxon>
        <taxon>Mycoplasmatota</taxon>
        <taxon>Mycoplasmoidales</taxon>
        <taxon>Metamycoplasmataceae</taxon>
        <taxon>Mycoplasmopsis</taxon>
    </lineage>
</organism>
<dbReference type="EMBL" id="LVLH01000035">
    <property type="protein sequence ID" value="OAB48850.1"/>
    <property type="molecule type" value="Genomic_DNA"/>
</dbReference>
<name>A0A168RCX1_9BACT</name>
<evidence type="ECO:0000313" key="2">
    <source>
        <dbReference type="EMBL" id="OAB48850.1"/>
    </source>
</evidence>
<sequence>MKNLEVHNLHKIVKKISKNQEINYLVTKKDDFELELIFSNHAKTTWLTDKRYEYVFLIKGKAEIETENKQKIKLKSGDFFLIKPNLKHQVVKTSKKVIWIAIYHN</sequence>
<reference evidence="2 3" key="1">
    <citation type="submission" date="2016-03" db="EMBL/GenBank/DDBJ databases">
        <title>Genome sequence of Mycoplasma gallinarum strain Mgn_IPT.</title>
        <authorList>
            <person name="Yacoub E."/>
            <person name="Sirand-Pugnet P."/>
            <person name="Barre A."/>
            <person name="Maurier F."/>
            <person name="Blanchard A."/>
            <person name="Ben Abdelmoumen B.M."/>
        </authorList>
    </citation>
    <scope>NUCLEOTIDE SEQUENCE [LARGE SCALE GENOMIC DNA]</scope>
    <source>
        <strain evidence="2 3">Mgn_IPT</strain>
    </source>
</reference>
<gene>
    <name evidence="2" type="ORF">MGALLINA_04210</name>
</gene>
<dbReference type="InterPro" id="IPR014710">
    <property type="entry name" value="RmlC-like_jellyroll"/>
</dbReference>
<evidence type="ECO:0000259" key="1">
    <source>
        <dbReference type="Pfam" id="PF07883"/>
    </source>
</evidence>
<protein>
    <recommendedName>
        <fullName evidence="1">Cupin type-2 domain-containing protein</fullName>
    </recommendedName>
</protein>
<dbReference type="AlphaFoldDB" id="A0A168RCX1"/>
<dbReference type="InterPro" id="IPR013096">
    <property type="entry name" value="Cupin_2"/>
</dbReference>
<evidence type="ECO:0000313" key="3">
    <source>
        <dbReference type="Proteomes" id="UP000076983"/>
    </source>
</evidence>
<comment type="caution">
    <text evidence="2">The sequence shown here is derived from an EMBL/GenBank/DDBJ whole genome shotgun (WGS) entry which is preliminary data.</text>
</comment>
<dbReference type="Gene3D" id="2.60.120.10">
    <property type="entry name" value="Jelly Rolls"/>
    <property type="match status" value="1"/>
</dbReference>
<proteinExistence type="predicted"/>
<dbReference type="Proteomes" id="UP000076983">
    <property type="component" value="Unassembled WGS sequence"/>
</dbReference>
<keyword evidence="3" id="KW-1185">Reference proteome</keyword>
<dbReference type="Pfam" id="PF07883">
    <property type="entry name" value="Cupin_2"/>
    <property type="match status" value="1"/>
</dbReference>
<dbReference type="PATRIC" id="fig|29557.3.peg.413"/>
<dbReference type="RefSeq" id="WP_063626204.1">
    <property type="nucleotide sequence ID" value="NZ_LVLH01000035.1"/>
</dbReference>
<dbReference type="SUPFAM" id="SSF51182">
    <property type="entry name" value="RmlC-like cupins"/>
    <property type="match status" value="1"/>
</dbReference>
<dbReference type="STRING" id="29557.MGALLINA_04210"/>
<feature type="domain" description="Cupin type-2" evidence="1">
    <location>
        <begin position="46"/>
        <end position="103"/>
    </location>
</feature>
<accession>A0A168RCX1</accession>
<dbReference type="InterPro" id="IPR011051">
    <property type="entry name" value="RmlC_Cupin_sf"/>
</dbReference>
<dbReference type="OrthoDB" id="398731at2"/>